<sequence length="319" mass="37281">AQNRPLSLESLPKEHLYRILSSLNLGERQNIRESSKSMKESIEQSDIFPPEIQIFFDKNCIGKFYIRLEMCYTDSTFKLEADYTEADSMKEFIDELKRSFRTARTVKLAILTNEHPVEEEVLDKVTAQFDFTQIQLYFNALFQQGAMRFARRSERQIDCFRIENCTLNPAEIINLPRMRLFEMPRCSGFSDEGIIDIARKNHGIIFFPGDLSDVESIRHIMKIFLSSEQMEQIKFSLAPDYFQRFLALLNLRAELDNLWDVGNLHAETTRSRRVYSLDYGKGYIHVVNNTTMFNAYLVTIIKGTIPDDVTPHHRFTLDL</sequence>
<dbReference type="PROSITE" id="PS50181">
    <property type="entry name" value="FBOX"/>
    <property type="match status" value="1"/>
</dbReference>
<feature type="domain" description="F-box" evidence="1">
    <location>
        <begin position="5"/>
        <end position="51"/>
    </location>
</feature>
<proteinExistence type="predicted"/>
<gene>
    <name evidence="2" type="ORF">PFISCL1PPCAC_13180</name>
</gene>
<evidence type="ECO:0000313" key="2">
    <source>
        <dbReference type="EMBL" id="GMT21883.1"/>
    </source>
</evidence>
<comment type="caution">
    <text evidence="2">The sequence shown here is derived from an EMBL/GenBank/DDBJ whole genome shotgun (WGS) entry which is preliminary data.</text>
</comment>
<dbReference type="Proteomes" id="UP001432322">
    <property type="component" value="Unassembled WGS sequence"/>
</dbReference>
<reference evidence="2" key="1">
    <citation type="submission" date="2023-10" db="EMBL/GenBank/DDBJ databases">
        <title>Genome assembly of Pristionchus species.</title>
        <authorList>
            <person name="Yoshida K."/>
            <person name="Sommer R.J."/>
        </authorList>
    </citation>
    <scope>NUCLEOTIDE SEQUENCE</scope>
    <source>
        <strain evidence="2">RS5133</strain>
    </source>
</reference>
<keyword evidence="3" id="KW-1185">Reference proteome</keyword>
<accession>A0AAV5VUC0</accession>
<dbReference type="InterPro" id="IPR001810">
    <property type="entry name" value="F-box_dom"/>
</dbReference>
<name>A0AAV5VUC0_9BILA</name>
<protein>
    <recommendedName>
        <fullName evidence="1">F-box domain-containing protein</fullName>
    </recommendedName>
</protein>
<organism evidence="2 3">
    <name type="scientific">Pristionchus fissidentatus</name>
    <dbReference type="NCBI Taxonomy" id="1538716"/>
    <lineage>
        <taxon>Eukaryota</taxon>
        <taxon>Metazoa</taxon>
        <taxon>Ecdysozoa</taxon>
        <taxon>Nematoda</taxon>
        <taxon>Chromadorea</taxon>
        <taxon>Rhabditida</taxon>
        <taxon>Rhabditina</taxon>
        <taxon>Diplogasteromorpha</taxon>
        <taxon>Diplogasteroidea</taxon>
        <taxon>Neodiplogasteridae</taxon>
        <taxon>Pristionchus</taxon>
    </lineage>
</organism>
<dbReference type="EMBL" id="BTSY01000004">
    <property type="protein sequence ID" value="GMT21883.1"/>
    <property type="molecule type" value="Genomic_DNA"/>
</dbReference>
<evidence type="ECO:0000313" key="3">
    <source>
        <dbReference type="Proteomes" id="UP001432322"/>
    </source>
</evidence>
<evidence type="ECO:0000259" key="1">
    <source>
        <dbReference type="PROSITE" id="PS50181"/>
    </source>
</evidence>
<dbReference type="AlphaFoldDB" id="A0AAV5VUC0"/>
<feature type="non-terminal residue" evidence="2">
    <location>
        <position position="1"/>
    </location>
</feature>